<dbReference type="AlphaFoldDB" id="A0A090KTZ6"/>
<dbReference type="OrthoDB" id="9518664at2759"/>
<reference evidence="5" key="3">
    <citation type="submission" date="2020-12" db="UniProtKB">
        <authorList>
            <consortium name="WormBaseParasite"/>
        </authorList>
    </citation>
    <scope>IDENTIFICATION</scope>
</reference>
<dbReference type="CTD" id="36373362"/>
<reference evidence="3" key="1">
    <citation type="submission" date="2014-09" db="EMBL/GenBank/DDBJ databases">
        <authorList>
            <person name="Aslett A.Martin."/>
        </authorList>
    </citation>
    <scope>NUCLEOTIDE SEQUENCE</scope>
    <source>
        <strain evidence="3">ED321 Heterogonic</strain>
    </source>
</reference>
<evidence type="ECO:0000313" key="6">
    <source>
        <dbReference type="WormBase" id="SRAE_0000012700"/>
    </source>
</evidence>
<organism evidence="3">
    <name type="scientific">Strongyloides ratti</name>
    <name type="common">Parasitic roundworm</name>
    <dbReference type="NCBI Taxonomy" id="34506"/>
    <lineage>
        <taxon>Eukaryota</taxon>
        <taxon>Metazoa</taxon>
        <taxon>Ecdysozoa</taxon>
        <taxon>Nematoda</taxon>
        <taxon>Chromadorea</taxon>
        <taxon>Rhabditida</taxon>
        <taxon>Tylenchina</taxon>
        <taxon>Panagrolaimomorpha</taxon>
        <taxon>Strongyloidoidea</taxon>
        <taxon>Strongyloididae</taxon>
        <taxon>Strongyloides</taxon>
    </lineage>
</organism>
<evidence type="ECO:0000313" key="3">
    <source>
        <dbReference type="EMBL" id="CEF60995.1"/>
    </source>
</evidence>
<dbReference type="WormBase" id="SRAE_0000012700">
    <property type="protein sequence ID" value="SRP05164"/>
    <property type="gene ID" value="WBGene00255864"/>
</dbReference>
<name>A0A090KTZ6_STRRB</name>
<dbReference type="WBParaSite" id="SRAE_0000012700.1">
    <property type="protein sequence ID" value="SRAE_0000012700.1"/>
    <property type="gene ID" value="WBGene00255864"/>
</dbReference>
<dbReference type="PANTHER" id="PTHR11461">
    <property type="entry name" value="SERINE PROTEASE INHIBITOR, SERPIN"/>
    <property type="match status" value="1"/>
</dbReference>
<keyword evidence="4" id="KW-1185">Reference proteome</keyword>
<dbReference type="PANTHER" id="PTHR11461:SF211">
    <property type="entry name" value="GH10112P-RELATED"/>
    <property type="match status" value="1"/>
</dbReference>
<evidence type="ECO:0000313" key="5">
    <source>
        <dbReference type="WBParaSite" id="SRAE_0000012700.1"/>
    </source>
</evidence>
<dbReference type="Gene3D" id="3.30.497.10">
    <property type="entry name" value="Antithrombin, subunit I, domain 2"/>
    <property type="match status" value="1"/>
</dbReference>
<accession>A0A090KTZ6</accession>
<protein>
    <submittedName>
        <fullName evidence="3 5">Serpin domain-containing protein</fullName>
    </submittedName>
</protein>
<comment type="similarity">
    <text evidence="1">Belongs to the serpin family.</text>
</comment>
<reference evidence="4" key="2">
    <citation type="submission" date="2014-09" db="EMBL/GenBank/DDBJ databases">
        <authorList>
            <person name="Martin A.A."/>
        </authorList>
    </citation>
    <scope>NUCLEOTIDE SEQUENCE</scope>
    <source>
        <strain evidence="4">ED321</strain>
    </source>
</reference>
<proteinExistence type="inferred from homology"/>
<dbReference type="InterPro" id="IPR023796">
    <property type="entry name" value="Serpin_dom"/>
</dbReference>
<dbReference type="RefSeq" id="XP_024500204.1">
    <property type="nucleotide sequence ID" value="XM_024645975.1"/>
</dbReference>
<evidence type="ECO:0000313" key="4">
    <source>
        <dbReference type="Proteomes" id="UP000035682"/>
    </source>
</evidence>
<evidence type="ECO:0000256" key="1">
    <source>
        <dbReference type="ARBA" id="ARBA00009500"/>
    </source>
</evidence>
<sequence>MMELVRSKKIIIYLPKFKIESTYKLYEIIKEIGLILPFSNNADFSLITNDAILKIDTIIQKSFIDKEGTEATESNCCKYEISLYNAI</sequence>
<dbReference type="SUPFAM" id="SSF56574">
    <property type="entry name" value="Serpins"/>
    <property type="match status" value="1"/>
</dbReference>
<dbReference type="Proteomes" id="UP000035682">
    <property type="component" value="Unplaced"/>
</dbReference>
<dbReference type="GeneID" id="36373362"/>
<dbReference type="InterPro" id="IPR042178">
    <property type="entry name" value="Serpin_sf_1"/>
</dbReference>
<dbReference type="EMBL" id="LN609405">
    <property type="protein sequence ID" value="CEF60995.1"/>
    <property type="molecule type" value="Genomic_DNA"/>
</dbReference>
<feature type="domain" description="Serpin" evidence="2">
    <location>
        <begin position="7"/>
        <end position="75"/>
    </location>
</feature>
<dbReference type="GO" id="GO:0004867">
    <property type="term" value="F:serine-type endopeptidase inhibitor activity"/>
    <property type="evidence" value="ECO:0007669"/>
    <property type="project" value="InterPro"/>
</dbReference>
<dbReference type="InterPro" id="IPR000215">
    <property type="entry name" value="Serpin_fam"/>
</dbReference>
<evidence type="ECO:0000259" key="2">
    <source>
        <dbReference type="Pfam" id="PF00079"/>
    </source>
</evidence>
<dbReference type="GO" id="GO:0005615">
    <property type="term" value="C:extracellular space"/>
    <property type="evidence" value="ECO:0007669"/>
    <property type="project" value="InterPro"/>
</dbReference>
<dbReference type="InterPro" id="IPR036186">
    <property type="entry name" value="Serpin_sf"/>
</dbReference>
<gene>
    <name evidence="3 5 6" type="ORF">SRAE_0000012700</name>
</gene>
<dbReference type="Pfam" id="PF00079">
    <property type="entry name" value="Serpin"/>
    <property type="match status" value="1"/>
</dbReference>